<name>A0ABV6JEJ4_9BACL</name>
<gene>
    <name evidence="1" type="ORF">ACFFJ8_22580</name>
</gene>
<dbReference type="Proteomes" id="UP001589818">
    <property type="component" value="Unassembled WGS sequence"/>
</dbReference>
<accession>A0ABV6JEJ4</accession>
<dbReference type="EMBL" id="JBHLVF010000040">
    <property type="protein sequence ID" value="MFC0394142.1"/>
    <property type="molecule type" value="Genomic_DNA"/>
</dbReference>
<protein>
    <recommendedName>
        <fullName evidence="3">Lipoprotein</fullName>
    </recommendedName>
</protein>
<comment type="caution">
    <text evidence="1">The sequence shown here is derived from an EMBL/GenBank/DDBJ whole genome shotgun (WGS) entry which is preliminary data.</text>
</comment>
<evidence type="ECO:0000313" key="1">
    <source>
        <dbReference type="EMBL" id="MFC0394142.1"/>
    </source>
</evidence>
<reference evidence="1 2" key="1">
    <citation type="submission" date="2024-09" db="EMBL/GenBank/DDBJ databases">
        <authorList>
            <person name="Sun Q."/>
            <person name="Mori K."/>
        </authorList>
    </citation>
    <scope>NUCLEOTIDE SEQUENCE [LARGE SCALE GENOMIC DNA]</scope>
    <source>
        <strain evidence="1 2">CCM 4839</strain>
    </source>
</reference>
<evidence type="ECO:0008006" key="3">
    <source>
        <dbReference type="Google" id="ProtNLM"/>
    </source>
</evidence>
<proteinExistence type="predicted"/>
<sequence length="155" mass="17215">MYQSFSKMILSVILLFSLTLLVLMASGCMKKEELETSTGIEPPNPKIMLDGKNVPFLQGSYQWKGAIADAPQPLELAEHVKPVNASPSSLLKVEFDYKPDELKLTAWATDGKLNYSEPIDGYEAMLPAEKGRCIYTLSGVWKEGHGVYVFVIDIK</sequence>
<keyword evidence="2" id="KW-1185">Reference proteome</keyword>
<dbReference type="RefSeq" id="WP_204822268.1">
    <property type="nucleotide sequence ID" value="NZ_JANHOF010000021.1"/>
</dbReference>
<organism evidence="1 2">
    <name type="scientific">Paenibacillus mendelii</name>
    <dbReference type="NCBI Taxonomy" id="206163"/>
    <lineage>
        <taxon>Bacteria</taxon>
        <taxon>Bacillati</taxon>
        <taxon>Bacillota</taxon>
        <taxon>Bacilli</taxon>
        <taxon>Bacillales</taxon>
        <taxon>Paenibacillaceae</taxon>
        <taxon>Paenibacillus</taxon>
    </lineage>
</organism>
<dbReference type="PROSITE" id="PS51257">
    <property type="entry name" value="PROKAR_LIPOPROTEIN"/>
    <property type="match status" value="1"/>
</dbReference>
<evidence type="ECO:0000313" key="2">
    <source>
        <dbReference type="Proteomes" id="UP001589818"/>
    </source>
</evidence>